<evidence type="ECO:0000256" key="10">
    <source>
        <dbReference type="SAM" id="MobiDB-lite"/>
    </source>
</evidence>
<dbReference type="PANTHER" id="PTHR42982">
    <property type="entry name" value="SEC-INDEPENDENT PROTEIN TRANSLOCASE PROTEIN TATA"/>
    <property type="match status" value="1"/>
</dbReference>
<protein>
    <recommendedName>
        <fullName evidence="9">Sec-independent protein translocase protein TatA</fullName>
    </recommendedName>
</protein>
<evidence type="ECO:0000256" key="1">
    <source>
        <dbReference type="ARBA" id="ARBA00004162"/>
    </source>
</evidence>
<keyword evidence="6 9" id="KW-1133">Transmembrane helix</keyword>
<dbReference type="GO" id="GO:0033281">
    <property type="term" value="C:TAT protein transport complex"/>
    <property type="evidence" value="ECO:0007669"/>
    <property type="project" value="UniProtKB-UniRule"/>
</dbReference>
<keyword evidence="7 9" id="KW-0811">Translocation</keyword>
<gene>
    <name evidence="9" type="primary">tatA</name>
    <name evidence="11" type="ORF">A2Y62_18945</name>
</gene>
<proteinExistence type="inferred from homology"/>
<comment type="subcellular location">
    <subcellularLocation>
        <location evidence="1 9">Cell membrane</location>
        <topology evidence="1 9">Single-pass membrane protein</topology>
    </subcellularLocation>
</comment>
<comment type="subunit">
    <text evidence="9">Forms a complex with TatC.</text>
</comment>
<evidence type="ECO:0000256" key="7">
    <source>
        <dbReference type="ARBA" id="ARBA00023010"/>
    </source>
</evidence>
<organism evidence="11 12">
    <name type="scientific">Candidatus Fischerbacteria bacterium RBG_13_37_8</name>
    <dbReference type="NCBI Taxonomy" id="1817863"/>
    <lineage>
        <taxon>Bacteria</taxon>
        <taxon>Candidatus Fischeribacteriota</taxon>
    </lineage>
</organism>
<dbReference type="InterPro" id="IPR006312">
    <property type="entry name" value="TatA/E"/>
</dbReference>
<evidence type="ECO:0000256" key="5">
    <source>
        <dbReference type="ARBA" id="ARBA00022927"/>
    </source>
</evidence>
<dbReference type="EMBL" id="MFGW01000145">
    <property type="protein sequence ID" value="OGF63862.1"/>
    <property type="molecule type" value="Genomic_DNA"/>
</dbReference>
<sequence length="63" mass="6749">MLPHIGITELLLVLGIALLIFGASRLPDIGRGLGQGISNFRKSVKEASKKDTKSSSEEPSNKE</sequence>
<keyword evidence="8 9" id="KW-0472">Membrane</keyword>
<accession>A0A1F5VKA1</accession>
<dbReference type="Gene3D" id="1.20.5.3310">
    <property type="match status" value="1"/>
</dbReference>
<keyword evidence="2 9" id="KW-0813">Transport</keyword>
<dbReference type="InterPro" id="IPR003369">
    <property type="entry name" value="TatA/B/E"/>
</dbReference>
<evidence type="ECO:0000256" key="4">
    <source>
        <dbReference type="ARBA" id="ARBA00022692"/>
    </source>
</evidence>
<name>A0A1F5VKA1_9BACT</name>
<comment type="function">
    <text evidence="9">Part of the twin-arginine translocation (Tat) system that transports large folded proteins containing a characteristic twin-arginine motif in their signal peptide across membranes. TatA could form the protein-conducting channel of the Tat system.</text>
</comment>
<evidence type="ECO:0000256" key="2">
    <source>
        <dbReference type="ARBA" id="ARBA00022448"/>
    </source>
</evidence>
<dbReference type="GO" id="GO:0008320">
    <property type="term" value="F:protein transmembrane transporter activity"/>
    <property type="evidence" value="ECO:0007669"/>
    <property type="project" value="UniProtKB-UniRule"/>
</dbReference>
<keyword evidence="5 9" id="KW-0653">Protein transport</keyword>
<dbReference type="GO" id="GO:0043953">
    <property type="term" value="P:protein transport by the Tat complex"/>
    <property type="evidence" value="ECO:0007669"/>
    <property type="project" value="UniProtKB-UniRule"/>
</dbReference>
<reference evidence="11 12" key="1">
    <citation type="journal article" date="2016" name="Nat. Commun.">
        <title>Thousands of microbial genomes shed light on interconnected biogeochemical processes in an aquifer system.</title>
        <authorList>
            <person name="Anantharaman K."/>
            <person name="Brown C.T."/>
            <person name="Hug L.A."/>
            <person name="Sharon I."/>
            <person name="Castelle C.J."/>
            <person name="Probst A.J."/>
            <person name="Thomas B.C."/>
            <person name="Singh A."/>
            <person name="Wilkins M.J."/>
            <person name="Karaoz U."/>
            <person name="Brodie E.L."/>
            <person name="Williams K.H."/>
            <person name="Hubbard S.S."/>
            <person name="Banfield J.F."/>
        </authorList>
    </citation>
    <scope>NUCLEOTIDE SEQUENCE [LARGE SCALE GENOMIC DNA]</scope>
</reference>
<evidence type="ECO:0000256" key="3">
    <source>
        <dbReference type="ARBA" id="ARBA00022475"/>
    </source>
</evidence>
<evidence type="ECO:0000313" key="11">
    <source>
        <dbReference type="EMBL" id="OGF63862.1"/>
    </source>
</evidence>
<comment type="similarity">
    <text evidence="9">Belongs to the TatA/E family.</text>
</comment>
<evidence type="ECO:0000256" key="8">
    <source>
        <dbReference type="ARBA" id="ARBA00023136"/>
    </source>
</evidence>
<comment type="caution">
    <text evidence="11">The sequence shown here is derived from an EMBL/GenBank/DDBJ whole genome shotgun (WGS) entry which is preliminary data.</text>
</comment>
<evidence type="ECO:0000256" key="6">
    <source>
        <dbReference type="ARBA" id="ARBA00022989"/>
    </source>
</evidence>
<feature type="region of interest" description="Disordered" evidence="10">
    <location>
        <begin position="43"/>
        <end position="63"/>
    </location>
</feature>
<keyword evidence="4 9" id="KW-0812">Transmembrane</keyword>
<dbReference type="Pfam" id="PF02416">
    <property type="entry name" value="TatA_B_E"/>
    <property type="match status" value="1"/>
</dbReference>
<dbReference type="Proteomes" id="UP000178943">
    <property type="component" value="Unassembled WGS sequence"/>
</dbReference>
<evidence type="ECO:0000313" key="12">
    <source>
        <dbReference type="Proteomes" id="UP000178943"/>
    </source>
</evidence>
<dbReference type="NCBIfam" id="TIGR01411">
    <property type="entry name" value="tatAE"/>
    <property type="match status" value="1"/>
</dbReference>
<keyword evidence="3 9" id="KW-1003">Cell membrane</keyword>
<dbReference type="HAMAP" id="MF_00236">
    <property type="entry name" value="TatA_E"/>
    <property type="match status" value="1"/>
</dbReference>
<dbReference type="AlphaFoldDB" id="A0A1F5VKA1"/>
<dbReference type="STRING" id="1817863.A2Y62_18945"/>
<dbReference type="PANTHER" id="PTHR42982:SF1">
    <property type="entry name" value="SEC-INDEPENDENT PROTEIN TRANSLOCASE PROTEIN TATA"/>
    <property type="match status" value="1"/>
</dbReference>
<evidence type="ECO:0000256" key="9">
    <source>
        <dbReference type="HAMAP-Rule" id="MF_00236"/>
    </source>
</evidence>